<organism evidence="2 3">
    <name type="scientific">Dothistroma septosporum (strain NZE10 / CBS 128990)</name>
    <name type="common">Red band needle blight fungus</name>
    <name type="synonym">Mycosphaerella pini</name>
    <dbReference type="NCBI Taxonomy" id="675120"/>
    <lineage>
        <taxon>Eukaryota</taxon>
        <taxon>Fungi</taxon>
        <taxon>Dikarya</taxon>
        <taxon>Ascomycota</taxon>
        <taxon>Pezizomycotina</taxon>
        <taxon>Dothideomycetes</taxon>
        <taxon>Dothideomycetidae</taxon>
        <taxon>Mycosphaerellales</taxon>
        <taxon>Mycosphaerellaceae</taxon>
        <taxon>Dothistroma</taxon>
    </lineage>
</organism>
<dbReference type="Proteomes" id="UP000016933">
    <property type="component" value="Unassembled WGS sequence"/>
</dbReference>
<keyword evidence="3" id="KW-1185">Reference proteome</keyword>
<keyword evidence="1" id="KW-0812">Transmembrane</keyword>
<sequence>MDFTSKDILVRGMHVTQLFLAVYGASVSYVAVTKLQQYEETSKKLAEWSNTAANELHKTRTTQTSGALAIIASILASGTLAFFPSALPSWARMGAYSSLSKRYRLLTIIGLSPALLVGVLFARGHIKKYWTPRDGKNVTRIPLPKMGEYNVALQQTEVLLQILEFLEYSWVATAFINGMIG</sequence>
<feature type="transmembrane region" description="Helical" evidence="1">
    <location>
        <begin position="66"/>
        <end position="83"/>
    </location>
</feature>
<dbReference type="HOGENOM" id="CLU_120129_0_0_1"/>
<proteinExistence type="predicted"/>
<dbReference type="EMBL" id="KB446536">
    <property type="protein sequence ID" value="EME47947.1"/>
    <property type="molecule type" value="Genomic_DNA"/>
</dbReference>
<keyword evidence="1" id="KW-0472">Membrane</keyword>
<evidence type="ECO:0000313" key="3">
    <source>
        <dbReference type="Proteomes" id="UP000016933"/>
    </source>
</evidence>
<evidence type="ECO:0000313" key="2">
    <source>
        <dbReference type="EMBL" id="EME47947.1"/>
    </source>
</evidence>
<dbReference type="OrthoDB" id="5405107at2759"/>
<dbReference type="OMA" id="REQTRIP"/>
<keyword evidence="1" id="KW-1133">Transmembrane helix</keyword>
<name>N1PX01_DOTSN</name>
<evidence type="ECO:0000256" key="1">
    <source>
        <dbReference type="SAM" id="Phobius"/>
    </source>
</evidence>
<protein>
    <submittedName>
        <fullName evidence="2">Uncharacterized protein</fullName>
    </submittedName>
</protein>
<reference evidence="3" key="1">
    <citation type="journal article" date="2012" name="PLoS Genet.">
        <title>The genomes of the fungal plant pathogens Cladosporium fulvum and Dothistroma septosporum reveal adaptation to different hosts and lifestyles but also signatures of common ancestry.</title>
        <authorList>
            <person name="de Wit P.J.G.M."/>
            <person name="van der Burgt A."/>
            <person name="Oekmen B."/>
            <person name="Stergiopoulos I."/>
            <person name="Abd-Elsalam K.A."/>
            <person name="Aerts A.L."/>
            <person name="Bahkali A.H."/>
            <person name="Beenen H.G."/>
            <person name="Chettri P."/>
            <person name="Cox M.P."/>
            <person name="Datema E."/>
            <person name="de Vries R.P."/>
            <person name="Dhillon B."/>
            <person name="Ganley A.R."/>
            <person name="Griffiths S.A."/>
            <person name="Guo Y."/>
            <person name="Hamelin R.C."/>
            <person name="Henrissat B."/>
            <person name="Kabir M.S."/>
            <person name="Jashni M.K."/>
            <person name="Kema G."/>
            <person name="Klaubauf S."/>
            <person name="Lapidus A."/>
            <person name="Levasseur A."/>
            <person name="Lindquist E."/>
            <person name="Mehrabi R."/>
            <person name="Ohm R.A."/>
            <person name="Owen T.J."/>
            <person name="Salamov A."/>
            <person name="Schwelm A."/>
            <person name="Schijlen E."/>
            <person name="Sun H."/>
            <person name="van den Burg H.A."/>
            <person name="van Ham R.C.H.J."/>
            <person name="Zhang S."/>
            <person name="Goodwin S.B."/>
            <person name="Grigoriev I.V."/>
            <person name="Collemare J."/>
            <person name="Bradshaw R.E."/>
        </authorList>
    </citation>
    <scope>NUCLEOTIDE SEQUENCE [LARGE SCALE GENOMIC DNA]</scope>
    <source>
        <strain evidence="3">NZE10 / CBS 128990</strain>
    </source>
</reference>
<reference evidence="2 3" key="2">
    <citation type="journal article" date="2012" name="PLoS Pathog.">
        <title>Diverse lifestyles and strategies of plant pathogenesis encoded in the genomes of eighteen Dothideomycetes fungi.</title>
        <authorList>
            <person name="Ohm R.A."/>
            <person name="Feau N."/>
            <person name="Henrissat B."/>
            <person name="Schoch C.L."/>
            <person name="Horwitz B.A."/>
            <person name="Barry K.W."/>
            <person name="Condon B.J."/>
            <person name="Copeland A.C."/>
            <person name="Dhillon B."/>
            <person name="Glaser F."/>
            <person name="Hesse C.N."/>
            <person name="Kosti I."/>
            <person name="LaButti K."/>
            <person name="Lindquist E.A."/>
            <person name="Lucas S."/>
            <person name="Salamov A.A."/>
            <person name="Bradshaw R.E."/>
            <person name="Ciuffetti L."/>
            <person name="Hamelin R.C."/>
            <person name="Kema G.H.J."/>
            <person name="Lawrence C."/>
            <person name="Scott J.A."/>
            <person name="Spatafora J.W."/>
            <person name="Turgeon B.G."/>
            <person name="de Wit P.J.G.M."/>
            <person name="Zhong S."/>
            <person name="Goodwin S.B."/>
            <person name="Grigoriev I.V."/>
        </authorList>
    </citation>
    <scope>NUCLEOTIDE SEQUENCE [LARGE SCALE GENOMIC DNA]</scope>
    <source>
        <strain evidence="3">NZE10 / CBS 128990</strain>
    </source>
</reference>
<accession>N1PX01</accession>
<gene>
    <name evidence="2" type="ORF">DOTSEDRAFT_69768</name>
</gene>
<dbReference type="eggNOG" id="ENOG502SRHJ">
    <property type="taxonomic scope" value="Eukaryota"/>
</dbReference>
<feature type="transmembrane region" description="Helical" evidence="1">
    <location>
        <begin position="12"/>
        <end position="32"/>
    </location>
</feature>
<feature type="transmembrane region" description="Helical" evidence="1">
    <location>
        <begin position="103"/>
        <end position="122"/>
    </location>
</feature>
<dbReference type="AlphaFoldDB" id="N1PX01"/>